<dbReference type="AlphaFoldDB" id="A0A6V7VWS6"/>
<dbReference type="EMBL" id="CAJEWN010000339">
    <property type="protein sequence ID" value="CAD2179249.1"/>
    <property type="molecule type" value="Genomic_DNA"/>
</dbReference>
<accession>A0A6V7VWS6</accession>
<evidence type="ECO:0000313" key="2">
    <source>
        <dbReference type="Proteomes" id="UP000580250"/>
    </source>
</evidence>
<organism evidence="1 2">
    <name type="scientific">Meloidogyne enterolobii</name>
    <name type="common">Root-knot nematode worm</name>
    <name type="synonym">Meloidogyne mayaguensis</name>
    <dbReference type="NCBI Taxonomy" id="390850"/>
    <lineage>
        <taxon>Eukaryota</taxon>
        <taxon>Metazoa</taxon>
        <taxon>Ecdysozoa</taxon>
        <taxon>Nematoda</taxon>
        <taxon>Chromadorea</taxon>
        <taxon>Rhabditida</taxon>
        <taxon>Tylenchina</taxon>
        <taxon>Tylenchomorpha</taxon>
        <taxon>Tylenchoidea</taxon>
        <taxon>Meloidogynidae</taxon>
        <taxon>Meloidogyninae</taxon>
        <taxon>Meloidogyne</taxon>
    </lineage>
</organism>
<protein>
    <submittedName>
        <fullName evidence="1">Uncharacterized protein</fullName>
    </submittedName>
</protein>
<gene>
    <name evidence="1" type="ORF">MENT_LOCUS31242</name>
</gene>
<reference evidence="1 2" key="1">
    <citation type="submission" date="2020-08" db="EMBL/GenBank/DDBJ databases">
        <authorList>
            <person name="Koutsovoulos G."/>
            <person name="Danchin GJ E."/>
        </authorList>
    </citation>
    <scope>NUCLEOTIDE SEQUENCE [LARGE SCALE GENOMIC DNA]</scope>
</reference>
<evidence type="ECO:0000313" key="1">
    <source>
        <dbReference type="EMBL" id="CAD2179249.1"/>
    </source>
</evidence>
<dbReference type="Proteomes" id="UP000580250">
    <property type="component" value="Unassembled WGS sequence"/>
</dbReference>
<proteinExistence type="predicted"/>
<sequence>MEKYENDVRIQLQAMNAAIGKMTEDMNLLKGELGQMKEKLNLIDVMKGQIATLTGFMHSRLESKSRKKKQKMVK</sequence>
<comment type="caution">
    <text evidence="1">The sequence shown here is derived from an EMBL/GenBank/DDBJ whole genome shotgun (WGS) entry which is preliminary data.</text>
</comment>
<name>A0A6V7VWS6_MELEN</name>